<comment type="caution">
    <text evidence="3">The sequence shown here is derived from an EMBL/GenBank/DDBJ whole genome shotgun (WGS) entry which is preliminary data.</text>
</comment>
<dbReference type="RefSeq" id="WP_151693721.1">
    <property type="nucleotide sequence ID" value="NZ_BMGX01000001.1"/>
</dbReference>
<feature type="transmembrane region" description="Helical" evidence="1">
    <location>
        <begin position="70"/>
        <end position="87"/>
    </location>
</feature>
<name>A0A6L3ZG21_9FLAO</name>
<feature type="transmembrane region" description="Helical" evidence="1">
    <location>
        <begin position="93"/>
        <end position="111"/>
    </location>
</feature>
<gene>
    <name evidence="3" type="ORF">F8C82_11455</name>
</gene>
<evidence type="ECO:0000256" key="1">
    <source>
        <dbReference type="SAM" id="Phobius"/>
    </source>
</evidence>
<dbReference type="AlphaFoldDB" id="A0A6L3ZG21"/>
<reference evidence="3 4" key="1">
    <citation type="submission" date="2019-10" db="EMBL/GenBank/DDBJ databases">
        <title>Genome sequence of Phaeocystidibacter marisrubri JCM30614 (type strain).</title>
        <authorList>
            <person name="Bowman J.P."/>
        </authorList>
    </citation>
    <scope>NUCLEOTIDE SEQUENCE [LARGE SCALE GENOMIC DNA]</scope>
    <source>
        <strain evidence="3 4">JCM 30614</strain>
    </source>
</reference>
<accession>A0A6L3ZG21</accession>
<keyword evidence="1" id="KW-0812">Transmembrane</keyword>
<keyword evidence="4" id="KW-1185">Reference proteome</keyword>
<keyword evidence="1" id="KW-0472">Membrane</keyword>
<dbReference type="EMBL" id="WBVQ01000002">
    <property type="protein sequence ID" value="KAB2816294.1"/>
    <property type="molecule type" value="Genomic_DNA"/>
</dbReference>
<dbReference type="InterPro" id="IPR056087">
    <property type="entry name" value="DUF7670"/>
</dbReference>
<dbReference type="Pfam" id="PF24709">
    <property type="entry name" value="DUF7670"/>
    <property type="match status" value="1"/>
</dbReference>
<evidence type="ECO:0000313" key="3">
    <source>
        <dbReference type="EMBL" id="KAB2816294.1"/>
    </source>
</evidence>
<feature type="domain" description="DUF7670" evidence="2">
    <location>
        <begin position="5"/>
        <end position="114"/>
    </location>
</feature>
<sequence>MNSEVITNVIRFVARSMSLLYAAFIAFFLLSDVFGDGLGLMESDWKDILEFMIFPVAVTVGLLLGLKNELLGGIISTLAMIALWILRPDLLEATPFRILILPGLLYLWLALGEKRKAARA</sequence>
<feature type="transmembrane region" description="Helical" evidence="1">
    <location>
        <begin position="45"/>
        <end position="63"/>
    </location>
</feature>
<dbReference type="Proteomes" id="UP000484164">
    <property type="component" value="Unassembled WGS sequence"/>
</dbReference>
<keyword evidence="1" id="KW-1133">Transmembrane helix</keyword>
<organism evidence="3 4">
    <name type="scientific">Phaeocystidibacter marisrubri</name>
    <dbReference type="NCBI Taxonomy" id="1577780"/>
    <lineage>
        <taxon>Bacteria</taxon>
        <taxon>Pseudomonadati</taxon>
        <taxon>Bacteroidota</taxon>
        <taxon>Flavobacteriia</taxon>
        <taxon>Flavobacteriales</taxon>
        <taxon>Phaeocystidibacteraceae</taxon>
        <taxon>Phaeocystidibacter</taxon>
    </lineage>
</organism>
<evidence type="ECO:0000313" key="4">
    <source>
        <dbReference type="Proteomes" id="UP000484164"/>
    </source>
</evidence>
<evidence type="ECO:0000259" key="2">
    <source>
        <dbReference type="Pfam" id="PF24709"/>
    </source>
</evidence>
<proteinExistence type="predicted"/>
<protein>
    <recommendedName>
        <fullName evidence="2">DUF7670 domain-containing protein</fullName>
    </recommendedName>
</protein>